<dbReference type="AlphaFoldDB" id="A0A1G5AIV4"/>
<evidence type="ECO:0000256" key="1">
    <source>
        <dbReference type="SAM" id="Coils"/>
    </source>
</evidence>
<name>A0A1G5AIV4_9FIRM</name>
<reference evidence="4" key="1">
    <citation type="submission" date="2016-10" db="EMBL/GenBank/DDBJ databases">
        <authorList>
            <person name="Varghese N."/>
            <person name="Submissions S."/>
        </authorList>
    </citation>
    <scope>NUCLEOTIDE SEQUENCE [LARGE SCALE GENOMIC DNA]</scope>
    <source>
        <strain evidence="4">XBD2006</strain>
    </source>
</reference>
<feature type="region of interest" description="Disordered" evidence="2">
    <location>
        <begin position="196"/>
        <end position="220"/>
    </location>
</feature>
<proteinExistence type="predicted"/>
<sequence length="237" mass="27306">MAEVNLKKLSRAELLEMMINFSEEADEAKRREQEIKEEVEKEKQQLLKELAEERSNLLKSFDEEKAQMRAKFNEQKNQMQEKFDKDITGLKARLAREKAELQQQVDDALEKIENSQSLAEASIQLGGIMEAAQRAANIYVDNVKKNAEAEYKELMKGIKESKLRMAMYEKTQMQNIDAKVNEAVEKAVAQRLARTGSIERARTHEEAYTGTLGRPMTRGEAYSGAIEKPRIYKREKD</sequence>
<organism evidence="3 4">
    <name type="scientific">Butyrivibrio hungatei</name>
    <dbReference type="NCBI Taxonomy" id="185008"/>
    <lineage>
        <taxon>Bacteria</taxon>
        <taxon>Bacillati</taxon>
        <taxon>Bacillota</taxon>
        <taxon>Clostridia</taxon>
        <taxon>Lachnospirales</taxon>
        <taxon>Lachnospiraceae</taxon>
        <taxon>Butyrivibrio</taxon>
    </lineage>
</organism>
<dbReference type="SUPFAM" id="SSF58113">
    <property type="entry name" value="Apolipoprotein A-I"/>
    <property type="match status" value="1"/>
</dbReference>
<dbReference type="EMBL" id="FMUR01000003">
    <property type="protein sequence ID" value="SCX77817.1"/>
    <property type="molecule type" value="Genomic_DNA"/>
</dbReference>
<keyword evidence="1" id="KW-0175">Coiled coil</keyword>
<protein>
    <submittedName>
        <fullName evidence="3">Uncharacterized protein</fullName>
    </submittedName>
</protein>
<accession>A0A1G5AIV4</accession>
<evidence type="ECO:0000256" key="2">
    <source>
        <dbReference type="SAM" id="MobiDB-lite"/>
    </source>
</evidence>
<keyword evidence="4" id="KW-1185">Reference proteome</keyword>
<feature type="coiled-coil region" evidence="1">
    <location>
        <begin position="11"/>
        <end position="118"/>
    </location>
</feature>
<dbReference type="OrthoDB" id="2004132at2"/>
<evidence type="ECO:0000313" key="3">
    <source>
        <dbReference type="EMBL" id="SCX77817.1"/>
    </source>
</evidence>
<dbReference type="Proteomes" id="UP000183047">
    <property type="component" value="Unassembled WGS sequence"/>
</dbReference>
<evidence type="ECO:0000313" key="4">
    <source>
        <dbReference type="Proteomes" id="UP000183047"/>
    </source>
</evidence>
<gene>
    <name evidence="3" type="ORF">SAMN02910451_00287</name>
</gene>
<dbReference type="RefSeq" id="WP_074461109.1">
    <property type="nucleotide sequence ID" value="NZ_FMUR01000003.1"/>
</dbReference>
<feature type="compositionally biased region" description="Basic and acidic residues" evidence="2">
    <location>
        <begin position="197"/>
        <end position="207"/>
    </location>
</feature>